<dbReference type="AlphaFoldDB" id="A0A840LEZ7"/>
<organism evidence="2 3">
    <name type="scientific">Roseateles oligotrophus</name>
    <dbReference type="NCBI Taxonomy" id="1769250"/>
    <lineage>
        <taxon>Bacteria</taxon>
        <taxon>Pseudomonadati</taxon>
        <taxon>Pseudomonadota</taxon>
        <taxon>Betaproteobacteria</taxon>
        <taxon>Burkholderiales</taxon>
        <taxon>Sphaerotilaceae</taxon>
        <taxon>Roseateles</taxon>
    </lineage>
</organism>
<reference evidence="2 3" key="1">
    <citation type="submission" date="2020-08" db="EMBL/GenBank/DDBJ databases">
        <title>Functional genomics of gut bacteria from endangered species of beetles.</title>
        <authorList>
            <person name="Carlos-Shanley C."/>
        </authorList>
    </citation>
    <scope>NUCLEOTIDE SEQUENCE [LARGE SCALE GENOMIC DNA]</scope>
    <source>
        <strain evidence="2 3">S00239</strain>
    </source>
</reference>
<dbReference type="InterPro" id="IPR007383">
    <property type="entry name" value="DUF445"/>
</dbReference>
<dbReference type="PANTHER" id="PTHR38442:SF1">
    <property type="entry name" value="INNER MEMBRANE PROTEIN"/>
    <property type="match status" value="1"/>
</dbReference>
<keyword evidence="1" id="KW-0812">Transmembrane</keyword>
<accession>A0A840LEZ7</accession>
<dbReference type="Proteomes" id="UP000562027">
    <property type="component" value="Unassembled WGS sequence"/>
</dbReference>
<dbReference type="EMBL" id="JACHLP010000008">
    <property type="protein sequence ID" value="MBB4845223.1"/>
    <property type="molecule type" value="Genomic_DNA"/>
</dbReference>
<protein>
    <submittedName>
        <fullName evidence="2">Uncharacterized membrane-anchored protein YjiN (DUF445 family)</fullName>
    </submittedName>
</protein>
<keyword evidence="1" id="KW-1133">Transmembrane helix</keyword>
<dbReference type="GO" id="GO:0005886">
    <property type="term" value="C:plasma membrane"/>
    <property type="evidence" value="ECO:0007669"/>
    <property type="project" value="TreeGrafter"/>
</dbReference>
<feature type="transmembrane region" description="Helical" evidence="1">
    <location>
        <begin position="18"/>
        <end position="37"/>
    </location>
</feature>
<evidence type="ECO:0000256" key="1">
    <source>
        <dbReference type="SAM" id="Phobius"/>
    </source>
</evidence>
<keyword evidence="1" id="KW-0472">Membrane</keyword>
<dbReference type="PANTHER" id="PTHR38442">
    <property type="entry name" value="INNER MEMBRANE PROTEIN-RELATED"/>
    <property type="match status" value="1"/>
</dbReference>
<comment type="caution">
    <text evidence="2">The sequence shown here is derived from an EMBL/GenBank/DDBJ whole genome shotgun (WGS) entry which is preliminary data.</text>
</comment>
<keyword evidence="3" id="KW-1185">Reference proteome</keyword>
<dbReference type="Pfam" id="PF04286">
    <property type="entry name" value="DUF445"/>
    <property type="match status" value="1"/>
</dbReference>
<evidence type="ECO:0000313" key="3">
    <source>
        <dbReference type="Proteomes" id="UP000562027"/>
    </source>
</evidence>
<gene>
    <name evidence="2" type="ORF">HNP55_003770</name>
</gene>
<proteinExistence type="predicted"/>
<sequence length="427" mass="47324">MSAESSDTLAAGKRRAMFWLRAAAAGFAVSFVLPPHFLSSLLRHACEAAMVGGLADWFAVTALFRPVPIPFLRRHSNVIPANKDRIAEQLASFVKDRFFGKDEIRAMLRKHQPLELLARWLIDGRNAKQVSTYALRFTSEALSTLTDAPIRQALQEGVKNALKKLDLNASALTLLQGLTRNGQHQALLDDVLRLLKRKLAGEQSAEQAATRIAEWAQAEYPKLDKLVPDSLYGYLGKKSVEAGEGLLSRVLNSPEHELRAYVDEQLQNLLERMRNDSAFAAQVEQFKQRLLAHEELNNYLGQLWGQLLEWLRKDIADEHSAIGQKIAALAQGFGTRLLQDPALREALEAHIETAAEHMTPELADFLARHISATVRGWDAKAMGEQLEQSVGAELQAIRVSGTVVGGLIGASLYLVGWVLQTLPTFFP</sequence>
<dbReference type="RefSeq" id="WP_184302891.1">
    <property type="nucleotide sequence ID" value="NZ_JACHLP010000008.1"/>
</dbReference>
<name>A0A840LEZ7_9BURK</name>
<evidence type="ECO:0000313" key="2">
    <source>
        <dbReference type="EMBL" id="MBB4845223.1"/>
    </source>
</evidence>